<sequence length="110" mass="11814">MAYDTSSSPMTDIKWPNTDGVSANENGHPHVIQFEISRFAKVLTDTDDRLLGEQGRLLRASPQTGDLRLPGPPSDQSAIGGTRTRNRSVLADLRAGSLSIALPTGVKKSQ</sequence>
<dbReference type="AlphaFoldDB" id="A0AAV3Z7B0"/>
<reference evidence="2 3" key="1">
    <citation type="journal article" date="2021" name="Elife">
        <title>Chloroplast acquisition without the gene transfer in kleptoplastic sea slugs, Plakobranchus ocellatus.</title>
        <authorList>
            <person name="Maeda T."/>
            <person name="Takahashi S."/>
            <person name="Yoshida T."/>
            <person name="Shimamura S."/>
            <person name="Takaki Y."/>
            <person name="Nagai Y."/>
            <person name="Toyoda A."/>
            <person name="Suzuki Y."/>
            <person name="Arimoto A."/>
            <person name="Ishii H."/>
            <person name="Satoh N."/>
            <person name="Nishiyama T."/>
            <person name="Hasebe M."/>
            <person name="Maruyama T."/>
            <person name="Minagawa J."/>
            <person name="Obokata J."/>
            <person name="Shigenobu S."/>
        </authorList>
    </citation>
    <scope>NUCLEOTIDE SEQUENCE [LARGE SCALE GENOMIC DNA]</scope>
</reference>
<gene>
    <name evidence="2" type="ORF">PoB_002170100</name>
</gene>
<feature type="compositionally biased region" description="Polar residues" evidence="1">
    <location>
        <begin position="1"/>
        <end position="10"/>
    </location>
</feature>
<feature type="region of interest" description="Disordered" evidence="1">
    <location>
        <begin position="55"/>
        <end position="85"/>
    </location>
</feature>
<dbReference type="Proteomes" id="UP000735302">
    <property type="component" value="Unassembled WGS sequence"/>
</dbReference>
<evidence type="ECO:0008006" key="4">
    <source>
        <dbReference type="Google" id="ProtNLM"/>
    </source>
</evidence>
<name>A0AAV3Z7B0_9GAST</name>
<evidence type="ECO:0000256" key="1">
    <source>
        <dbReference type="SAM" id="MobiDB-lite"/>
    </source>
</evidence>
<proteinExistence type="predicted"/>
<feature type="region of interest" description="Disordered" evidence="1">
    <location>
        <begin position="1"/>
        <end position="26"/>
    </location>
</feature>
<organism evidence="2 3">
    <name type="scientific">Plakobranchus ocellatus</name>
    <dbReference type="NCBI Taxonomy" id="259542"/>
    <lineage>
        <taxon>Eukaryota</taxon>
        <taxon>Metazoa</taxon>
        <taxon>Spiralia</taxon>
        <taxon>Lophotrochozoa</taxon>
        <taxon>Mollusca</taxon>
        <taxon>Gastropoda</taxon>
        <taxon>Heterobranchia</taxon>
        <taxon>Euthyneura</taxon>
        <taxon>Panpulmonata</taxon>
        <taxon>Sacoglossa</taxon>
        <taxon>Placobranchoidea</taxon>
        <taxon>Plakobranchidae</taxon>
        <taxon>Plakobranchus</taxon>
    </lineage>
</organism>
<dbReference type="EMBL" id="BLXT01002484">
    <property type="protein sequence ID" value="GFN95195.1"/>
    <property type="molecule type" value="Genomic_DNA"/>
</dbReference>
<keyword evidence="3" id="KW-1185">Reference proteome</keyword>
<evidence type="ECO:0000313" key="3">
    <source>
        <dbReference type="Proteomes" id="UP000735302"/>
    </source>
</evidence>
<comment type="caution">
    <text evidence="2">The sequence shown here is derived from an EMBL/GenBank/DDBJ whole genome shotgun (WGS) entry which is preliminary data.</text>
</comment>
<accession>A0AAV3Z7B0</accession>
<evidence type="ECO:0000313" key="2">
    <source>
        <dbReference type="EMBL" id="GFN95195.1"/>
    </source>
</evidence>
<protein>
    <recommendedName>
        <fullName evidence="4">SHSP domain-containing protein</fullName>
    </recommendedName>
</protein>